<organism evidence="1 3">
    <name type="scientific">Medicago truncatula</name>
    <name type="common">Barrel medic</name>
    <name type="synonym">Medicago tribuloides</name>
    <dbReference type="NCBI Taxonomy" id="3880"/>
    <lineage>
        <taxon>Eukaryota</taxon>
        <taxon>Viridiplantae</taxon>
        <taxon>Streptophyta</taxon>
        <taxon>Embryophyta</taxon>
        <taxon>Tracheophyta</taxon>
        <taxon>Spermatophyta</taxon>
        <taxon>Magnoliopsida</taxon>
        <taxon>eudicotyledons</taxon>
        <taxon>Gunneridae</taxon>
        <taxon>Pentapetalae</taxon>
        <taxon>rosids</taxon>
        <taxon>fabids</taxon>
        <taxon>Fabales</taxon>
        <taxon>Fabaceae</taxon>
        <taxon>Papilionoideae</taxon>
        <taxon>50 kb inversion clade</taxon>
        <taxon>NPAAA clade</taxon>
        <taxon>Hologalegina</taxon>
        <taxon>IRL clade</taxon>
        <taxon>Trifolieae</taxon>
        <taxon>Medicago</taxon>
    </lineage>
</organism>
<accession>G7KS20</accession>
<proteinExistence type="predicted"/>
<dbReference type="Proteomes" id="UP000002051">
    <property type="component" value="Unassembled WGS sequence"/>
</dbReference>
<sequence length="82" mass="9697">MRLPLRLIPITNLLVEKKLGRKLVQAPQVMVQLTNNKKLRVLNLLKKKMGEKLEEKRRHIEEKSRLTGNFCRAHEKTVGWKK</sequence>
<gene>
    <name evidence="1" type="ordered locus">MTR_7g017660</name>
</gene>
<dbReference type="EnsemblPlants" id="AES77824">
    <property type="protein sequence ID" value="AES77824"/>
    <property type="gene ID" value="MTR_7g017660"/>
</dbReference>
<dbReference type="HOGENOM" id="CLU_2561822_0_0_1"/>
<dbReference type="AlphaFoldDB" id="G7KS20"/>
<reference evidence="2" key="3">
    <citation type="submission" date="2015-04" db="UniProtKB">
        <authorList>
            <consortium name="EnsemblPlants"/>
        </authorList>
    </citation>
    <scope>IDENTIFICATION</scope>
    <source>
        <strain evidence="2">cv. Jemalong A17</strain>
    </source>
</reference>
<protein>
    <submittedName>
        <fullName evidence="1 2">Uncharacterized protein</fullName>
    </submittedName>
</protein>
<reference evidence="1 3" key="2">
    <citation type="journal article" date="2014" name="BMC Genomics">
        <title>An improved genome release (version Mt4.0) for the model legume Medicago truncatula.</title>
        <authorList>
            <person name="Tang H."/>
            <person name="Krishnakumar V."/>
            <person name="Bidwell S."/>
            <person name="Rosen B."/>
            <person name="Chan A."/>
            <person name="Zhou S."/>
            <person name="Gentzbittel L."/>
            <person name="Childs K.L."/>
            <person name="Yandell M."/>
            <person name="Gundlach H."/>
            <person name="Mayer K.F."/>
            <person name="Schwartz D.C."/>
            <person name="Town C.D."/>
        </authorList>
    </citation>
    <scope>GENOME REANNOTATION</scope>
    <source>
        <strain evidence="2 3">cv. Jemalong A17</strain>
    </source>
</reference>
<dbReference type="EMBL" id="CM001223">
    <property type="protein sequence ID" value="AES77824.1"/>
    <property type="molecule type" value="Genomic_DNA"/>
</dbReference>
<name>G7KS20_MEDTR</name>
<keyword evidence="3" id="KW-1185">Reference proteome</keyword>
<evidence type="ECO:0000313" key="3">
    <source>
        <dbReference type="Proteomes" id="UP000002051"/>
    </source>
</evidence>
<evidence type="ECO:0000313" key="1">
    <source>
        <dbReference type="EMBL" id="AES77824.1"/>
    </source>
</evidence>
<evidence type="ECO:0000313" key="2">
    <source>
        <dbReference type="EnsemblPlants" id="AES77824"/>
    </source>
</evidence>
<reference evidence="1 3" key="1">
    <citation type="journal article" date="2011" name="Nature">
        <title>The Medicago genome provides insight into the evolution of rhizobial symbioses.</title>
        <authorList>
            <person name="Young N.D."/>
            <person name="Debelle F."/>
            <person name="Oldroyd G.E."/>
            <person name="Geurts R."/>
            <person name="Cannon S.B."/>
            <person name="Udvardi M.K."/>
            <person name="Benedito V.A."/>
            <person name="Mayer K.F."/>
            <person name="Gouzy J."/>
            <person name="Schoof H."/>
            <person name="Van de Peer Y."/>
            <person name="Proost S."/>
            <person name="Cook D.R."/>
            <person name="Meyers B.C."/>
            <person name="Spannagl M."/>
            <person name="Cheung F."/>
            <person name="De Mita S."/>
            <person name="Krishnakumar V."/>
            <person name="Gundlach H."/>
            <person name="Zhou S."/>
            <person name="Mudge J."/>
            <person name="Bharti A.K."/>
            <person name="Murray J.D."/>
            <person name="Naoumkina M.A."/>
            <person name="Rosen B."/>
            <person name="Silverstein K.A."/>
            <person name="Tang H."/>
            <person name="Rombauts S."/>
            <person name="Zhao P.X."/>
            <person name="Zhou P."/>
            <person name="Barbe V."/>
            <person name="Bardou P."/>
            <person name="Bechner M."/>
            <person name="Bellec A."/>
            <person name="Berger A."/>
            <person name="Berges H."/>
            <person name="Bidwell S."/>
            <person name="Bisseling T."/>
            <person name="Choisne N."/>
            <person name="Couloux A."/>
            <person name="Denny R."/>
            <person name="Deshpande S."/>
            <person name="Dai X."/>
            <person name="Doyle J.J."/>
            <person name="Dudez A.M."/>
            <person name="Farmer A.D."/>
            <person name="Fouteau S."/>
            <person name="Franken C."/>
            <person name="Gibelin C."/>
            <person name="Gish J."/>
            <person name="Goldstein S."/>
            <person name="Gonzalez A.J."/>
            <person name="Green P.J."/>
            <person name="Hallab A."/>
            <person name="Hartog M."/>
            <person name="Hua A."/>
            <person name="Humphray S.J."/>
            <person name="Jeong D.H."/>
            <person name="Jing Y."/>
            <person name="Jocker A."/>
            <person name="Kenton S.M."/>
            <person name="Kim D.J."/>
            <person name="Klee K."/>
            <person name="Lai H."/>
            <person name="Lang C."/>
            <person name="Lin S."/>
            <person name="Macmil S.L."/>
            <person name="Magdelenat G."/>
            <person name="Matthews L."/>
            <person name="McCorrison J."/>
            <person name="Monaghan E.L."/>
            <person name="Mun J.H."/>
            <person name="Najar F.Z."/>
            <person name="Nicholson C."/>
            <person name="Noirot C."/>
            <person name="O'Bleness M."/>
            <person name="Paule C.R."/>
            <person name="Poulain J."/>
            <person name="Prion F."/>
            <person name="Qin B."/>
            <person name="Qu C."/>
            <person name="Retzel E.F."/>
            <person name="Riddle C."/>
            <person name="Sallet E."/>
            <person name="Samain S."/>
            <person name="Samson N."/>
            <person name="Sanders I."/>
            <person name="Saurat O."/>
            <person name="Scarpelli C."/>
            <person name="Schiex T."/>
            <person name="Segurens B."/>
            <person name="Severin A.J."/>
            <person name="Sherrier D.J."/>
            <person name="Shi R."/>
            <person name="Sims S."/>
            <person name="Singer S.R."/>
            <person name="Sinharoy S."/>
            <person name="Sterck L."/>
            <person name="Viollet A."/>
            <person name="Wang B.B."/>
            <person name="Wang K."/>
            <person name="Wang M."/>
            <person name="Wang X."/>
            <person name="Warfsmann J."/>
            <person name="Weissenbach J."/>
            <person name="White D.D."/>
            <person name="White J.D."/>
            <person name="Wiley G.B."/>
            <person name="Wincker P."/>
            <person name="Xing Y."/>
            <person name="Yang L."/>
            <person name="Yao Z."/>
            <person name="Ying F."/>
            <person name="Zhai J."/>
            <person name="Zhou L."/>
            <person name="Zuber A."/>
            <person name="Denarie J."/>
            <person name="Dixon R.A."/>
            <person name="May G.D."/>
            <person name="Schwartz D.C."/>
            <person name="Rogers J."/>
            <person name="Quetier F."/>
            <person name="Town C.D."/>
            <person name="Roe B.A."/>
        </authorList>
    </citation>
    <scope>NUCLEOTIDE SEQUENCE [LARGE SCALE GENOMIC DNA]</scope>
    <source>
        <strain evidence="1">A17</strain>
        <strain evidence="2 3">cv. Jemalong A17</strain>
    </source>
</reference>
<dbReference type="PaxDb" id="3880-AES77824"/>